<evidence type="ECO:0000256" key="6">
    <source>
        <dbReference type="SAM" id="Phobius"/>
    </source>
</evidence>
<name>A0A067DFP6_CITSI</name>
<evidence type="ECO:0000313" key="8">
    <source>
        <dbReference type="Proteomes" id="UP000027120"/>
    </source>
</evidence>
<dbReference type="EMBL" id="KK789498">
    <property type="protein sequence ID" value="KDO37847.1"/>
    <property type="molecule type" value="Genomic_DNA"/>
</dbReference>
<sequence>MALSNNVIGPINLVAVLLSIPVIGARIWLAIEADNSCVKLLQWPVIILGILILVVALAGFIGGFGASLGSLYFISLPCSFL</sequence>
<evidence type="ECO:0000313" key="7">
    <source>
        <dbReference type="EMBL" id="KDO37847.1"/>
    </source>
</evidence>
<protein>
    <submittedName>
        <fullName evidence="7">Uncharacterized protein</fullName>
    </submittedName>
</protein>
<keyword evidence="8" id="KW-1185">Reference proteome</keyword>
<dbReference type="AlphaFoldDB" id="A0A067DFP6"/>
<dbReference type="InterPro" id="IPR044991">
    <property type="entry name" value="TET_plant"/>
</dbReference>
<evidence type="ECO:0000256" key="1">
    <source>
        <dbReference type="ARBA" id="ARBA00004370"/>
    </source>
</evidence>
<comment type="similarity">
    <text evidence="2">Belongs to the tetraspanin (TM4SF) family.</text>
</comment>
<feature type="transmembrane region" description="Helical" evidence="6">
    <location>
        <begin position="43"/>
        <end position="74"/>
    </location>
</feature>
<proteinExistence type="inferred from homology"/>
<organism evidence="7 8">
    <name type="scientific">Citrus sinensis</name>
    <name type="common">Sweet orange</name>
    <name type="synonym">Citrus aurantium var. sinensis</name>
    <dbReference type="NCBI Taxonomy" id="2711"/>
    <lineage>
        <taxon>Eukaryota</taxon>
        <taxon>Viridiplantae</taxon>
        <taxon>Streptophyta</taxon>
        <taxon>Embryophyta</taxon>
        <taxon>Tracheophyta</taxon>
        <taxon>Spermatophyta</taxon>
        <taxon>Magnoliopsida</taxon>
        <taxon>eudicotyledons</taxon>
        <taxon>Gunneridae</taxon>
        <taxon>Pentapetalae</taxon>
        <taxon>rosids</taxon>
        <taxon>malvids</taxon>
        <taxon>Sapindales</taxon>
        <taxon>Rutaceae</taxon>
        <taxon>Aurantioideae</taxon>
        <taxon>Citrus</taxon>
    </lineage>
</organism>
<dbReference type="Proteomes" id="UP000027120">
    <property type="component" value="Unassembled WGS sequence"/>
</dbReference>
<dbReference type="GO" id="GO:0009734">
    <property type="term" value="P:auxin-activated signaling pathway"/>
    <property type="evidence" value="ECO:0007669"/>
    <property type="project" value="InterPro"/>
</dbReference>
<dbReference type="GO" id="GO:0016020">
    <property type="term" value="C:membrane"/>
    <property type="evidence" value="ECO:0007669"/>
    <property type="project" value="UniProtKB-SubCell"/>
</dbReference>
<comment type="subcellular location">
    <subcellularLocation>
        <location evidence="1">Membrane</location>
    </subcellularLocation>
</comment>
<gene>
    <name evidence="7" type="ORF">CISIN_1g045375mg</name>
</gene>
<accession>A0A067DFP6</accession>
<keyword evidence="5 6" id="KW-0472">Membrane</keyword>
<dbReference type="SMR" id="A0A067DFP6"/>
<evidence type="ECO:0000256" key="5">
    <source>
        <dbReference type="ARBA" id="ARBA00023136"/>
    </source>
</evidence>
<evidence type="ECO:0000256" key="2">
    <source>
        <dbReference type="ARBA" id="ARBA00006840"/>
    </source>
</evidence>
<evidence type="ECO:0000256" key="4">
    <source>
        <dbReference type="ARBA" id="ARBA00022989"/>
    </source>
</evidence>
<reference evidence="7 8" key="1">
    <citation type="submission" date="2014-04" db="EMBL/GenBank/DDBJ databases">
        <authorList>
            <consortium name="International Citrus Genome Consortium"/>
            <person name="Gmitter F."/>
            <person name="Chen C."/>
            <person name="Farmerie W."/>
            <person name="Harkins T."/>
            <person name="Desany B."/>
            <person name="Mohiuddin M."/>
            <person name="Kodira C."/>
            <person name="Borodovsky M."/>
            <person name="Lomsadze A."/>
            <person name="Burns P."/>
            <person name="Jenkins J."/>
            <person name="Prochnik S."/>
            <person name="Shu S."/>
            <person name="Chapman J."/>
            <person name="Pitluck S."/>
            <person name="Schmutz J."/>
            <person name="Rokhsar D."/>
        </authorList>
    </citation>
    <scope>NUCLEOTIDE SEQUENCE</scope>
</reference>
<dbReference type="PANTHER" id="PTHR32191">
    <property type="entry name" value="TETRASPANIN-8-RELATED"/>
    <property type="match status" value="1"/>
</dbReference>
<keyword evidence="4 6" id="KW-1133">Transmembrane helix</keyword>
<evidence type="ECO:0000256" key="3">
    <source>
        <dbReference type="ARBA" id="ARBA00022692"/>
    </source>
</evidence>
<dbReference type="STRING" id="2711.A0A067DFP6"/>
<feature type="transmembrane region" description="Helical" evidence="6">
    <location>
        <begin position="12"/>
        <end position="31"/>
    </location>
</feature>
<keyword evidence="3 6" id="KW-0812">Transmembrane</keyword>